<name>A0A382HR82_9ZZZZ</name>
<reference evidence="2" key="1">
    <citation type="submission" date="2018-05" db="EMBL/GenBank/DDBJ databases">
        <authorList>
            <person name="Lanie J.A."/>
            <person name="Ng W.-L."/>
            <person name="Kazmierczak K.M."/>
            <person name="Andrzejewski T.M."/>
            <person name="Davidsen T.M."/>
            <person name="Wayne K.J."/>
            <person name="Tettelin H."/>
            <person name="Glass J.I."/>
            <person name="Rusch D."/>
            <person name="Podicherti R."/>
            <person name="Tsui H.-C.T."/>
            <person name="Winkler M.E."/>
        </authorList>
    </citation>
    <scope>NUCLEOTIDE SEQUENCE</scope>
</reference>
<proteinExistence type="predicted"/>
<gene>
    <name evidence="2" type="ORF">METZ01_LOCUS242399</name>
</gene>
<protein>
    <recommendedName>
        <fullName evidence="1">Lcl C-terminal domain-containing protein</fullName>
    </recommendedName>
</protein>
<evidence type="ECO:0000313" key="2">
    <source>
        <dbReference type="EMBL" id="SVB89545.1"/>
    </source>
</evidence>
<organism evidence="2">
    <name type="scientific">marine metagenome</name>
    <dbReference type="NCBI Taxonomy" id="408172"/>
    <lineage>
        <taxon>unclassified sequences</taxon>
        <taxon>metagenomes</taxon>
        <taxon>ecological metagenomes</taxon>
    </lineage>
</organism>
<feature type="domain" description="Lcl C-terminal" evidence="1">
    <location>
        <begin position="30"/>
        <end position="150"/>
    </location>
</feature>
<evidence type="ECO:0000259" key="1">
    <source>
        <dbReference type="Pfam" id="PF07603"/>
    </source>
</evidence>
<dbReference type="AlphaFoldDB" id="A0A382HR82"/>
<dbReference type="InterPro" id="IPR011460">
    <property type="entry name" value="Lcl_C"/>
</dbReference>
<sequence length="165" mass="19165">MGEEVQQIKNDAPVKVDEGPKRFVEKGPHVVLDTKTNVFWLKKDSWQDKGKFFNWHEAIEYSDRKNLRKIGGFDDWRLPFFDEIKTLYDESHDNPGKGGVTLHVDPIFPEGAFKVTWLAGDTSTRRPRYDLSDGKEVYVDEYSFGSVRCCRKAPVQKVATRPKRR</sequence>
<accession>A0A382HR82</accession>
<dbReference type="Pfam" id="PF07603">
    <property type="entry name" value="Lcl_C"/>
    <property type="match status" value="1"/>
</dbReference>
<dbReference type="EMBL" id="UINC01062689">
    <property type="protein sequence ID" value="SVB89545.1"/>
    <property type="molecule type" value="Genomic_DNA"/>
</dbReference>